<dbReference type="STRING" id="1142394.PSMK_02880"/>
<reference evidence="6 7" key="1">
    <citation type="submission" date="2012-02" db="EMBL/GenBank/DDBJ databases">
        <title>Complete genome sequence of Phycisphaera mikurensis NBRC 102666.</title>
        <authorList>
            <person name="Ankai A."/>
            <person name="Hosoyama A."/>
            <person name="Terui Y."/>
            <person name="Sekine M."/>
            <person name="Fukai R."/>
            <person name="Kato Y."/>
            <person name="Nakamura S."/>
            <person name="Yamada-Narita S."/>
            <person name="Kawakoshi A."/>
            <person name="Fukunaga Y."/>
            <person name="Yamazaki S."/>
            <person name="Fujita N."/>
        </authorList>
    </citation>
    <scope>NUCLEOTIDE SEQUENCE [LARGE SCALE GENOMIC DNA]</scope>
    <source>
        <strain evidence="7">NBRC 102666 / KCTC 22515 / FYK2301M01</strain>
    </source>
</reference>
<gene>
    <name evidence="6" type="ordered locus">PSMK_02880</name>
</gene>
<dbReference type="Proteomes" id="UP000007881">
    <property type="component" value="Chromosome"/>
</dbReference>
<dbReference type="InterPro" id="IPR029045">
    <property type="entry name" value="ClpP/crotonase-like_dom_sf"/>
</dbReference>
<keyword evidence="2" id="KW-0645">Protease</keyword>
<evidence type="ECO:0000256" key="2">
    <source>
        <dbReference type="ARBA" id="ARBA00022670"/>
    </source>
</evidence>
<sequence length="336" mass="34216">MRPRLRLLLPLLLLNLLLLPGCIPSQVVVDLSGGRTGSIQTRVVDDGRWNSPKLALIDVTGTLADGAPGAGLLNGAGPNPVARFDAELSMAAADPAVAAVVVRINSPGGTVTASELMADRLTRFRRTTGKPVVAHLGAVATSGGYLLATAADGITAEPTAVTGSIGVIFQTVSAAEALGRWGISTDAITSGPNKDAGSPLSTLQPAQRETFEALVAEYADRFKRRVRAARPEATHAEEATDGRVFTGATAAAWGYADAAGGIADALAEARRRAGLARRSVDVVRYHPASAPVRGVLAAQPGASAAAAKPGAALARLEAAAALVSAGPCYLWLPGVD</sequence>
<feature type="domain" description="Peptidase S49" evidence="5">
    <location>
        <begin position="126"/>
        <end position="275"/>
    </location>
</feature>
<name>I0IB09_PHYMF</name>
<dbReference type="GO" id="GO:0006508">
    <property type="term" value="P:proteolysis"/>
    <property type="evidence" value="ECO:0007669"/>
    <property type="project" value="UniProtKB-KW"/>
</dbReference>
<dbReference type="InterPro" id="IPR047272">
    <property type="entry name" value="S49_SppA_C"/>
</dbReference>
<dbReference type="RefSeq" id="WP_014435667.1">
    <property type="nucleotide sequence ID" value="NC_017080.1"/>
</dbReference>
<evidence type="ECO:0000256" key="4">
    <source>
        <dbReference type="ARBA" id="ARBA00022825"/>
    </source>
</evidence>
<dbReference type="PANTHER" id="PTHR42987">
    <property type="entry name" value="PEPTIDASE S49"/>
    <property type="match status" value="1"/>
</dbReference>
<evidence type="ECO:0000313" key="7">
    <source>
        <dbReference type="Proteomes" id="UP000007881"/>
    </source>
</evidence>
<dbReference type="Gene3D" id="6.20.330.10">
    <property type="match status" value="1"/>
</dbReference>
<accession>I0IB09</accession>
<dbReference type="EMBL" id="AP012338">
    <property type="protein sequence ID" value="BAM02447.1"/>
    <property type="molecule type" value="Genomic_DNA"/>
</dbReference>
<dbReference type="Gene3D" id="3.90.226.10">
    <property type="entry name" value="2-enoyl-CoA Hydratase, Chain A, domain 1"/>
    <property type="match status" value="1"/>
</dbReference>
<evidence type="ECO:0000256" key="1">
    <source>
        <dbReference type="ARBA" id="ARBA00008683"/>
    </source>
</evidence>
<dbReference type="CDD" id="cd07023">
    <property type="entry name" value="S49_Sppa_N_C"/>
    <property type="match status" value="1"/>
</dbReference>
<evidence type="ECO:0000313" key="6">
    <source>
        <dbReference type="EMBL" id="BAM02447.1"/>
    </source>
</evidence>
<evidence type="ECO:0000256" key="3">
    <source>
        <dbReference type="ARBA" id="ARBA00022801"/>
    </source>
</evidence>
<dbReference type="SUPFAM" id="SSF52096">
    <property type="entry name" value="ClpP/crotonase"/>
    <property type="match status" value="1"/>
</dbReference>
<dbReference type="GO" id="GO:0008236">
    <property type="term" value="F:serine-type peptidase activity"/>
    <property type="evidence" value="ECO:0007669"/>
    <property type="project" value="UniProtKB-KW"/>
</dbReference>
<dbReference type="KEGG" id="phm:PSMK_02880"/>
<organism evidence="6 7">
    <name type="scientific">Phycisphaera mikurensis (strain NBRC 102666 / KCTC 22515 / FYK2301M01)</name>
    <dbReference type="NCBI Taxonomy" id="1142394"/>
    <lineage>
        <taxon>Bacteria</taxon>
        <taxon>Pseudomonadati</taxon>
        <taxon>Planctomycetota</taxon>
        <taxon>Phycisphaerae</taxon>
        <taxon>Phycisphaerales</taxon>
        <taxon>Phycisphaeraceae</taxon>
        <taxon>Phycisphaera</taxon>
    </lineage>
</organism>
<dbReference type="OrthoDB" id="9764363at2"/>
<dbReference type="AlphaFoldDB" id="I0IB09"/>
<evidence type="ECO:0000259" key="5">
    <source>
        <dbReference type="Pfam" id="PF01343"/>
    </source>
</evidence>
<dbReference type="Pfam" id="PF01343">
    <property type="entry name" value="Peptidase_S49"/>
    <property type="match status" value="1"/>
</dbReference>
<dbReference type="PANTHER" id="PTHR42987:SF4">
    <property type="entry name" value="PROTEASE SOHB-RELATED"/>
    <property type="match status" value="1"/>
</dbReference>
<dbReference type="EC" id="3.4.21.-" evidence="6"/>
<keyword evidence="4" id="KW-0720">Serine protease</keyword>
<dbReference type="InterPro" id="IPR002142">
    <property type="entry name" value="Peptidase_S49"/>
</dbReference>
<dbReference type="HOGENOM" id="CLU_046540_0_1_0"/>
<protein>
    <submittedName>
        <fullName evidence="6">Putative signal peptide peptidase</fullName>
        <ecNumber evidence="6">3.4.21.-</ecNumber>
    </submittedName>
</protein>
<keyword evidence="3 6" id="KW-0378">Hydrolase</keyword>
<proteinExistence type="inferred from homology"/>
<dbReference type="eggNOG" id="COG0616">
    <property type="taxonomic scope" value="Bacteria"/>
</dbReference>
<keyword evidence="7" id="KW-1185">Reference proteome</keyword>
<comment type="similarity">
    <text evidence="1">Belongs to the peptidase S49 family.</text>
</comment>